<proteinExistence type="inferred from homology"/>
<dbReference type="STRING" id="1220554.GCA_001552135_04868"/>
<comment type="similarity">
    <text evidence="1 3">Belongs to the short-chain dehydrogenases/reductases (SDR) family.</text>
</comment>
<dbReference type="SMART" id="SM00822">
    <property type="entry name" value="PKS_KR"/>
    <property type="match status" value="1"/>
</dbReference>
<sequence length="301" mass="31075">MTTLDGRVVIITGAGRGLGRAHALLAGELGARVVVNDLGADLHGEGADPSPAAEVVARIRGRGGQAVLSGHDVSDWGQAGELIELALDTYGRLDALVNNAGILRDRTLAALSEAEWDAVVRVHLKGHAAPTHHALAHWRRRAKGGEAADASVVHTTSIAGFAGNVGQANYAAAKLGVLALSRCVSLEGGRYGVRSNAVSPGARTRITAGIDDDTVPAEGFDAAAPENVSPLICWLASAGCPADGQVFHCSGSEVAVVSMPRVTSRVRAEGRWTVEALAEELPGRLLTPPDIDHFLDPASPS</sequence>
<feature type="domain" description="Ketoreductase" evidence="4">
    <location>
        <begin position="7"/>
        <end position="191"/>
    </location>
</feature>
<protein>
    <submittedName>
        <fullName evidence="5">SDR family NAD(P)-dependent oxidoreductase</fullName>
    </submittedName>
</protein>
<dbReference type="InterPro" id="IPR051687">
    <property type="entry name" value="Peroxisomal_Beta-Oxidation"/>
</dbReference>
<dbReference type="GO" id="GO:0016491">
    <property type="term" value="F:oxidoreductase activity"/>
    <property type="evidence" value="ECO:0007669"/>
    <property type="project" value="UniProtKB-KW"/>
</dbReference>
<dbReference type="PROSITE" id="PS00061">
    <property type="entry name" value="ADH_SHORT"/>
    <property type="match status" value="1"/>
</dbReference>
<dbReference type="InterPro" id="IPR036291">
    <property type="entry name" value="NAD(P)-bd_dom_sf"/>
</dbReference>
<dbReference type="AlphaFoldDB" id="A0A5D0NWM3"/>
<evidence type="ECO:0000256" key="3">
    <source>
        <dbReference type="RuleBase" id="RU000363"/>
    </source>
</evidence>
<evidence type="ECO:0000313" key="6">
    <source>
        <dbReference type="Proteomes" id="UP000323380"/>
    </source>
</evidence>
<evidence type="ECO:0000256" key="1">
    <source>
        <dbReference type="ARBA" id="ARBA00006484"/>
    </source>
</evidence>
<evidence type="ECO:0000256" key="2">
    <source>
        <dbReference type="ARBA" id="ARBA00023002"/>
    </source>
</evidence>
<gene>
    <name evidence="5" type="ORF">FXF69_06795</name>
</gene>
<comment type="caution">
    <text evidence="5">The sequence shown here is derived from an EMBL/GenBank/DDBJ whole genome shotgun (WGS) entry which is preliminary data.</text>
</comment>
<evidence type="ECO:0000313" key="5">
    <source>
        <dbReference type="EMBL" id="TYB48857.1"/>
    </source>
</evidence>
<dbReference type="PANTHER" id="PTHR45024:SF2">
    <property type="entry name" value="SCP2 DOMAIN-CONTAINING PROTEIN"/>
    <property type="match status" value="1"/>
</dbReference>
<dbReference type="PRINTS" id="PR00081">
    <property type="entry name" value="GDHRDH"/>
</dbReference>
<reference evidence="5 6" key="1">
    <citation type="submission" date="2019-08" db="EMBL/GenBank/DDBJ databases">
        <title>Actinomadura sp. nov. CYP1-5 isolated from mountain soil.</title>
        <authorList>
            <person name="Songsumanus A."/>
            <person name="Kuncharoen N."/>
            <person name="Kudo T."/>
            <person name="Yuki M."/>
            <person name="Igarashi Y."/>
            <person name="Tanasupawat S."/>
        </authorList>
    </citation>
    <scope>NUCLEOTIDE SEQUENCE [LARGE SCALE GENOMIC DNA]</scope>
    <source>
        <strain evidence="5 6">JCM 14158</strain>
    </source>
</reference>
<dbReference type="InterPro" id="IPR057326">
    <property type="entry name" value="KR_dom"/>
</dbReference>
<dbReference type="SUPFAM" id="SSF51735">
    <property type="entry name" value="NAD(P)-binding Rossmann-fold domains"/>
    <property type="match status" value="1"/>
</dbReference>
<keyword evidence="2" id="KW-0560">Oxidoreductase</keyword>
<dbReference type="EMBL" id="VSFG01000001">
    <property type="protein sequence ID" value="TYB48857.1"/>
    <property type="molecule type" value="Genomic_DNA"/>
</dbReference>
<dbReference type="PANTHER" id="PTHR45024">
    <property type="entry name" value="DEHYDROGENASES, SHORT CHAIN"/>
    <property type="match status" value="1"/>
</dbReference>
<dbReference type="InterPro" id="IPR002347">
    <property type="entry name" value="SDR_fam"/>
</dbReference>
<dbReference type="InterPro" id="IPR020904">
    <property type="entry name" value="Sc_DH/Rdtase_CS"/>
</dbReference>
<dbReference type="PRINTS" id="PR00080">
    <property type="entry name" value="SDRFAMILY"/>
</dbReference>
<dbReference type="Pfam" id="PF00106">
    <property type="entry name" value="adh_short"/>
    <property type="match status" value="1"/>
</dbReference>
<accession>A0A5D0NWM3</accession>
<evidence type="ECO:0000259" key="4">
    <source>
        <dbReference type="SMART" id="SM00822"/>
    </source>
</evidence>
<dbReference type="Gene3D" id="3.40.50.720">
    <property type="entry name" value="NAD(P)-binding Rossmann-like Domain"/>
    <property type="match status" value="1"/>
</dbReference>
<organism evidence="5 6">
    <name type="scientific">Actinomadura chibensis</name>
    <dbReference type="NCBI Taxonomy" id="392828"/>
    <lineage>
        <taxon>Bacteria</taxon>
        <taxon>Bacillati</taxon>
        <taxon>Actinomycetota</taxon>
        <taxon>Actinomycetes</taxon>
        <taxon>Streptosporangiales</taxon>
        <taxon>Thermomonosporaceae</taxon>
        <taxon>Actinomadura</taxon>
    </lineage>
</organism>
<dbReference type="Proteomes" id="UP000323380">
    <property type="component" value="Unassembled WGS sequence"/>
</dbReference>
<dbReference type="RefSeq" id="WP_067895561.1">
    <property type="nucleotide sequence ID" value="NZ_VSFG01000001.1"/>
</dbReference>
<keyword evidence="6" id="KW-1185">Reference proteome</keyword>
<name>A0A5D0NWM3_9ACTN</name>